<keyword evidence="9" id="KW-1185">Reference proteome</keyword>
<dbReference type="SFLD" id="SFLDG00363">
    <property type="entry name" value="AMPS_(cytGST):_Alpha-__Mu-__Pi"/>
    <property type="match status" value="1"/>
</dbReference>
<accession>A0AA38IXD2</accession>
<evidence type="ECO:0000256" key="1">
    <source>
        <dbReference type="ARBA" id="ARBA00011738"/>
    </source>
</evidence>
<feature type="domain" description="GST C-terminal" evidence="7">
    <location>
        <begin position="82"/>
        <end position="204"/>
    </location>
</feature>
<dbReference type="CDD" id="cd03039">
    <property type="entry name" value="GST_N_Sigma_like"/>
    <property type="match status" value="1"/>
</dbReference>
<comment type="catalytic activity">
    <reaction evidence="5">
        <text>RX + glutathione = an S-substituted glutathione + a halide anion + H(+)</text>
        <dbReference type="Rhea" id="RHEA:16437"/>
        <dbReference type="ChEBI" id="CHEBI:15378"/>
        <dbReference type="ChEBI" id="CHEBI:16042"/>
        <dbReference type="ChEBI" id="CHEBI:17792"/>
        <dbReference type="ChEBI" id="CHEBI:57925"/>
        <dbReference type="ChEBI" id="CHEBI:90779"/>
        <dbReference type="EC" id="2.5.1.18"/>
    </reaction>
</comment>
<evidence type="ECO:0000256" key="5">
    <source>
        <dbReference type="ARBA" id="ARBA00047960"/>
    </source>
</evidence>
<dbReference type="InterPro" id="IPR036249">
    <property type="entry name" value="Thioredoxin-like_sf"/>
</dbReference>
<dbReference type="GO" id="GO:0004364">
    <property type="term" value="F:glutathione transferase activity"/>
    <property type="evidence" value="ECO:0007669"/>
    <property type="project" value="UniProtKB-EC"/>
</dbReference>
<dbReference type="PANTHER" id="PTHR11571:SF224">
    <property type="entry name" value="HEMATOPOIETIC PROSTAGLANDIN D SYNTHASE"/>
    <property type="match status" value="1"/>
</dbReference>
<dbReference type="AlphaFoldDB" id="A0AA38IXD2"/>
<dbReference type="SFLD" id="SFLDG01205">
    <property type="entry name" value="AMPS.1"/>
    <property type="match status" value="1"/>
</dbReference>
<dbReference type="EMBL" id="JALNTZ010000002">
    <property type="protein sequence ID" value="KAJ3663468.1"/>
    <property type="molecule type" value="Genomic_DNA"/>
</dbReference>
<dbReference type="GO" id="GO:0004602">
    <property type="term" value="F:glutathione peroxidase activity"/>
    <property type="evidence" value="ECO:0007669"/>
    <property type="project" value="UniProtKB-ARBA"/>
</dbReference>
<proteinExistence type="inferred from homology"/>
<comment type="subunit">
    <text evidence="1">Homodimer.</text>
</comment>
<dbReference type="PROSITE" id="PS50404">
    <property type="entry name" value="GST_NTER"/>
    <property type="match status" value="1"/>
</dbReference>
<gene>
    <name evidence="8" type="ORF">Zmor_007727</name>
</gene>
<evidence type="ECO:0000256" key="3">
    <source>
        <dbReference type="ARBA" id="ARBA00022679"/>
    </source>
</evidence>
<dbReference type="CDD" id="cd03192">
    <property type="entry name" value="GST_C_Sigma_like"/>
    <property type="match status" value="1"/>
</dbReference>
<evidence type="ECO:0000259" key="6">
    <source>
        <dbReference type="PROSITE" id="PS50404"/>
    </source>
</evidence>
<keyword evidence="3" id="KW-0808">Transferase</keyword>
<dbReference type="FunFam" id="3.40.30.10:FF:000035">
    <property type="entry name" value="hematopoietic prostaglandin D synthase"/>
    <property type="match status" value="1"/>
</dbReference>
<evidence type="ECO:0000313" key="9">
    <source>
        <dbReference type="Proteomes" id="UP001168821"/>
    </source>
</evidence>
<feature type="domain" description="GST N-terminal" evidence="6">
    <location>
        <begin position="3"/>
        <end position="80"/>
    </location>
</feature>
<dbReference type="EC" id="2.5.1.18" evidence="2"/>
<dbReference type="Pfam" id="PF14497">
    <property type="entry name" value="GST_C_3"/>
    <property type="match status" value="1"/>
</dbReference>
<evidence type="ECO:0000259" key="7">
    <source>
        <dbReference type="PROSITE" id="PS50405"/>
    </source>
</evidence>
<dbReference type="PROSITE" id="PS50405">
    <property type="entry name" value="GST_CTER"/>
    <property type="match status" value="1"/>
</dbReference>
<dbReference type="InterPro" id="IPR010987">
    <property type="entry name" value="Glutathione-S-Trfase_C-like"/>
</dbReference>
<organism evidence="8 9">
    <name type="scientific">Zophobas morio</name>
    <dbReference type="NCBI Taxonomy" id="2755281"/>
    <lineage>
        <taxon>Eukaryota</taxon>
        <taxon>Metazoa</taxon>
        <taxon>Ecdysozoa</taxon>
        <taxon>Arthropoda</taxon>
        <taxon>Hexapoda</taxon>
        <taxon>Insecta</taxon>
        <taxon>Pterygota</taxon>
        <taxon>Neoptera</taxon>
        <taxon>Endopterygota</taxon>
        <taxon>Coleoptera</taxon>
        <taxon>Polyphaga</taxon>
        <taxon>Cucujiformia</taxon>
        <taxon>Tenebrionidae</taxon>
        <taxon>Zophobas</taxon>
    </lineage>
</organism>
<dbReference type="InterPro" id="IPR004046">
    <property type="entry name" value="GST_C"/>
</dbReference>
<dbReference type="Gene3D" id="1.20.1050.130">
    <property type="match status" value="1"/>
</dbReference>
<dbReference type="SFLD" id="SFLDS00019">
    <property type="entry name" value="Glutathione_Transferase_(cytos"/>
    <property type="match status" value="1"/>
</dbReference>
<dbReference type="PANTHER" id="PTHR11571">
    <property type="entry name" value="GLUTATHIONE S-TRANSFERASE"/>
    <property type="match status" value="1"/>
</dbReference>
<comment type="similarity">
    <text evidence="4">Belongs to the GST superfamily. Sigma family.</text>
</comment>
<dbReference type="GO" id="GO:0006749">
    <property type="term" value="P:glutathione metabolic process"/>
    <property type="evidence" value="ECO:0007669"/>
    <property type="project" value="TreeGrafter"/>
</dbReference>
<reference evidence="8" key="1">
    <citation type="journal article" date="2023" name="G3 (Bethesda)">
        <title>Whole genome assemblies of Zophobas morio and Tenebrio molitor.</title>
        <authorList>
            <person name="Kaur S."/>
            <person name="Stinson S.A."/>
            <person name="diCenzo G.C."/>
        </authorList>
    </citation>
    <scope>NUCLEOTIDE SEQUENCE</scope>
    <source>
        <strain evidence="8">QUZm001</strain>
    </source>
</reference>
<dbReference type="SUPFAM" id="SSF47616">
    <property type="entry name" value="GST C-terminal domain-like"/>
    <property type="match status" value="1"/>
</dbReference>
<dbReference type="Proteomes" id="UP001168821">
    <property type="component" value="Unassembled WGS sequence"/>
</dbReference>
<evidence type="ECO:0000256" key="2">
    <source>
        <dbReference type="ARBA" id="ARBA00012452"/>
    </source>
</evidence>
<evidence type="ECO:0000313" key="8">
    <source>
        <dbReference type="EMBL" id="KAJ3663468.1"/>
    </source>
</evidence>
<name>A0AA38IXD2_9CUCU</name>
<dbReference type="InterPro" id="IPR004045">
    <property type="entry name" value="Glutathione_S-Trfase_N"/>
</dbReference>
<dbReference type="SUPFAM" id="SSF52833">
    <property type="entry name" value="Thioredoxin-like"/>
    <property type="match status" value="1"/>
</dbReference>
<comment type="caution">
    <text evidence="8">The sequence shown here is derived from an EMBL/GenBank/DDBJ whole genome shotgun (WGS) entry which is preliminary data.</text>
</comment>
<dbReference type="InterPro" id="IPR036282">
    <property type="entry name" value="Glutathione-S-Trfase_C_sf"/>
</dbReference>
<dbReference type="InterPro" id="IPR040079">
    <property type="entry name" value="Glutathione_S-Trfase"/>
</dbReference>
<dbReference type="FunFam" id="1.20.1050.10:FF:000030">
    <property type="entry name" value="Glutathione S-transferase S1"/>
    <property type="match status" value="1"/>
</dbReference>
<protein>
    <recommendedName>
        <fullName evidence="2">glutathione transferase</fullName>
        <ecNumber evidence="2">2.5.1.18</ecNumber>
    </recommendedName>
</protein>
<dbReference type="InterPro" id="IPR050213">
    <property type="entry name" value="GST_superfamily"/>
</dbReference>
<dbReference type="Pfam" id="PF02798">
    <property type="entry name" value="GST_N"/>
    <property type="match status" value="1"/>
</dbReference>
<evidence type="ECO:0000256" key="4">
    <source>
        <dbReference type="ARBA" id="ARBA00038317"/>
    </source>
</evidence>
<sequence length="204" mass="23347">MAPSYKLIYFPTRGWAEPIRFILSYGGVEFEDARIPHDKWPALKDQTPFGHLPVLEHNGKQAGQSIAIARYAAKQVKLAGKDDWEDLEIDAVVDTIKDSCLKLSGLRTETDEEKKKALRENVLKEVLPYYLKRFDELCQKNNGYLAAGRLTWADLYFVSMSQALDIVAGFNILKDYPKLAALKEKILEIPNIKKWVETRPKSEF</sequence>